<accession>A0A6J7FHU3</accession>
<dbReference type="Gene3D" id="3.20.20.80">
    <property type="entry name" value="Glycosidases"/>
    <property type="match status" value="1"/>
</dbReference>
<proteinExistence type="predicted"/>
<dbReference type="AlphaFoldDB" id="A0A6J7FHU3"/>
<dbReference type="InterPro" id="IPR017853">
    <property type="entry name" value="GH"/>
</dbReference>
<evidence type="ECO:0000313" key="1">
    <source>
        <dbReference type="EMBL" id="CAB4893468.1"/>
    </source>
</evidence>
<reference evidence="1" key="1">
    <citation type="submission" date="2020-05" db="EMBL/GenBank/DDBJ databases">
        <authorList>
            <person name="Chiriac C."/>
            <person name="Salcher M."/>
            <person name="Ghai R."/>
            <person name="Kavagutti S V."/>
        </authorList>
    </citation>
    <scope>NUCLEOTIDE SEQUENCE</scope>
</reference>
<sequence>MHLYGAYTGTDEAAASRLLRDARWWSDHGIQVEMVLRYRPARRALAPGYSSWVRWTAKRLARIRRVVAIQVGNEANSRDAAAAADGAYPGAVTRIARAVPVARRAVVGAGRRDIGIGVNWAAGRRPCSSGSFWRGLRKAGGRSFSRSVGWVGVDVYPGTWTGPSRSATPTPAQVDRVITSTLRCARKRHLPAAGLGRRVSLTVAETGYPTDPSRSEELQQTVLVSTVGAVLRVAGRYGVTDLRWFALRDANTGSGQLENGYGLVRDDATRKAAFWTYRDLVAGSGR</sequence>
<organism evidence="1">
    <name type="scientific">freshwater metagenome</name>
    <dbReference type="NCBI Taxonomy" id="449393"/>
    <lineage>
        <taxon>unclassified sequences</taxon>
        <taxon>metagenomes</taxon>
        <taxon>ecological metagenomes</taxon>
    </lineage>
</organism>
<name>A0A6J7FHU3_9ZZZZ</name>
<protein>
    <submittedName>
        <fullName evidence="1">Unannotated protein</fullName>
    </submittedName>
</protein>
<dbReference type="SUPFAM" id="SSF51445">
    <property type="entry name" value="(Trans)glycosidases"/>
    <property type="match status" value="1"/>
</dbReference>
<gene>
    <name evidence="1" type="ORF">UFOPK3564_00153</name>
</gene>
<dbReference type="EMBL" id="CAFBMK010000005">
    <property type="protein sequence ID" value="CAB4893468.1"/>
    <property type="molecule type" value="Genomic_DNA"/>
</dbReference>